<dbReference type="InterPro" id="IPR015931">
    <property type="entry name" value="Acnase/IPM_dHydase_lsu_aba_1/3"/>
</dbReference>
<dbReference type="GO" id="GO:0046872">
    <property type="term" value="F:metal ion binding"/>
    <property type="evidence" value="ECO:0007669"/>
    <property type="project" value="UniProtKB-KW"/>
</dbReference>
<dbReference type="PANTHER" id="PTHR43822">
    <property type="entry name" value="HOMOACONITASE, MITOCHONDRIAL-RELATED"/>
    <property type="match status" value="1"/>
</dbReference>
<comment type="similarity">
    <text evidence="7">Belongs to the aconitase/IPM isomerase family. LeuC type 2 subfamily.</text>
</comment>
<dbReference type="NCBIfam" id="TIGR02083">
    <property type="entry name" value="LEU2"/>
    <property type="match status" value="1"/>
</dbReference>
<dbReference type="InterPro" id="IPR018136">
    <property type="entry name" value="Aconitase_4Fe-4S_BS"/>
</dbReference>
<dbReference type="GO" id="GO:0003861">
    <property type="term" value="F:3-isopropylmalate dehydratase activity"/>
    <property type="evidence" value="ECO:0007669"/>
    <property type="project" value="UniProtKB-UniRule"/>
</dbReference>
<dbReference type="OrthoDB" id="9802769at2"/>
<dbReference type="InterPro" id="IPR011826">
    <property type="entry name" value="HAcnase/IPMdehydase_lsu_prok"/>
</dbReference>
<keyword evidence="4 7" id="KW-0408">Iron</keyword>
<evidence type="ECO:0000259" key="8">
    <source>
        <dbReference type="Pfam" id="PF00330"/>
    </source>
</evidence>
<keyword evidence="7" id="KW-0100">Branched-chain amino acid biosynthesis</keyword>
<dbReference type="InterPro" id="IPR006251">
    <property type="entry name" value="Homoacnase/IPMdehydase_lsu"/>
</dbReference>
<comment type="cofactor">
    <cofactor evidence="7">
        <name>[4Fe-4S] cluster</name>
        <dbReference type="ChEBI" id="CHEBI:49883"/>
    </cofactor>
    <text evidence="7">Binds 1 [4Fe-4S] cluster per subunit.</text>
</comment>
<keyword evidence="3 7" id="KW-0479">Metal-binding</keyword>
<dbReference type="NCBIfam" id="TIGR01343">
    <property type="entry name" value="hacA_fam"/>
    <property type="match status" value="1"/>
</dbReference>
<dbReference type="GO" id="GO:0051539">
    <property type="term" value="F:4 iron, 4 sulfur cluster binding"/>
    <property type="evidence" value="ECO:0007669"/>
    <property type="project" value="UniProtKB-KW"/>
</dbReference>
<dbReference type="InterPro" id="IPR036008">
    <property type="entry name" value="Aconitase_4Fe-4S_dom"/>
</dbReference>
<keyword evidence="6 7" id="KW-0456">Lyase</keyword>
<dbReference type="EC" id="4.2.1.33" evidence="7"/>
<dbReference type="HAMAP" id="MF_01027">
    <property type="entry name" value="LeuC_type2"/>
    <property type="match status" value="1"/>
</dbReference>
<feature type="binding site" evidence="7">
    <location>
        <position position="363"/>
    </location>
    <ligand>
        <name>[4Fe-4S] cluster</name>
        <dbReference type="ChEBI" id="CHEBI:49883"/>
    </ligand>
</feature>
<accession>A0A5C0SBZ1</accession>
<dbReference type="AlphaFoldDB" id="A0A5C0SBZ1"/>
<dbReference type="NCBIfam" id="TIGR02086">
    <property type="entry name" value="IPMI_arch"/>
    <property type="match status" value="1"/>
</dbReference>
<dbReference type="Proteomes" id="UP000324646">
    <property type="component" value="Chromosome"/>
</dbReference>
<evidence type="ECO:0000256" key="5">
    <source>
        <dbReference type="ARBA" id="ARBA00023014"/>
    </source>
</evidence>
<dbReference type="GO" id="GO:0009098">
    <property type="term" value="P:L-leucine biosynthetic process"/>
    <property type="evidence" value="ECO:0007669"/>
    <property type="project" value="UniProtKB-UniRule"/>
</dbReference>
<evidence type="ECO:0000256" key="4">
    <source>
        <dbReference type="ARBA" id="ARBA00023004"/>
    </source>
</evidence>
<dbReference type="RefSeq" id="WP_148808785.1">
    <property type="nucleotide sequence ID" value="NZ_CP042243.1"/>
</dbReference>
<dbReference type="KEGG" id="crs:FQB35_04225"/>
<dbReference type="PANTHER" id="PTHR43822:SF16">
    <property type="entry name" value="3-ISOPROPYLMALATE DEHYDRATASE LARGE SUBUNIT 2"/>
    <property type="match status" value="1"/>
</dbReference>
<reference evidence="9 10" key="1">
    <citation type="submission" date="2019-07" db="EMBL/GenBank/DDBJ databases">
        <title>Complete genome of Crassaminicella thermophila SY095.</title>
        <authorList>
            <person name="Li X."/>
        </authorList>
    </citation>
    <scope>NUCLEOTIDE SEQUENCE [LARGE SCALE GENOMIC DNA]</scope>
    <source>
        <strain evidence="9 10">SY095</strain>
    </source>
</reference>
<evidence type="ECO:0000256" key="3">
    <source>
        <dbReference type="ARBA" id="ARBA00022723"/>
    </source>
</evidence>
<evidence type="ECO:0000313" key="9">
    <source>
        <dbReference type="EMBL" id="QEK11630.1"/>
    </source>
</evidence>
<comment type="subunit">
    <text evidence="7">Heterodimer of LeuC and LeuD.</text>
</comment>
<comment type="catalytic activity">
    <reaction evidence="7">
        <text>(2R,3S)-3-isopropylmalate = (2S)-2-isopropylmalate</text>
        <dbReference type="Rhea" id="RHEA:32287"/>
        <dbReference type="ChEBI" id="CHEBI:1178"/>
        <dbReference type="ChEBI" id="CHEBI:35121"/>
        <dbReference type="EC" id="4.2.1.33"/>
    </reaction>
</comment>
<dbReference type="InterPro" id="IPR050067">
    <property type="entry name" value="IPM_dehydratase_rel_enz"/>
</dbReference>
<comment type="function">
    <text evidence="7">Catalyzes the isomerization between 2-isopropylmalate and 3-isopropylmalate, via the formation of 2-isopropylmaleate.</text>
</comment>
<proteinExistence type="inferred from homology"/>
<name>A0A5C0SBZ1_CRATE</name>
<gene>
    <name evidence="7 9" type="primary">leuC</name>
    <name evidence="9" type="ORF">FQB35_04225</name>
</gene>
<dbReference type="InterPro" id="IPR001030">
    <property type="entry name" value="Acoase/IPM_deHydtase_lsu_aba"/>
</dbReference>
<dbReference type="NCBIfam" id="NF001614">
    <property type="entry name" value="PRK00402.1"/>
    <property type="match status" value="1"/>
</dbReference>
<feature type="binding site" evidence="7">
    <location>
        <position position="360"/>
    </location>
    <ligand>
        <name>[4Fe-4S] cluster</name>
        <dbReference type="ChEBI" id="CHEBI:49883"/>
    </ligand>
</feature>
<dbReference type="PRINTS" id="PR00415">
    <property type="entry name" value="ACONITASE"/>
</dbReference>
<evidence type="ECO:0000256" key="7">
    <source>
        <dbReference type="HAMAP-Rule" id="MF_01027"/>
    </source>
</evidence>
<dbReference type="InterPro" id="IPR033941">
    <property type="entry name" value="IPMI_cat"/>
</dbReference>
<keyword evidence="10" id="KW-1185">Reference proteome</keyword>
<evidence type="ECO:0000313" key="10">
    <source>
        <dbReference type="Proteomes" id="UP000324646"/>
    </source>
</evidence>
<organism evidence="9 10">
    <name type="scientific">Crassaminicella thermophila</name>
    <dbReference type="NCBI Taxonomy" id="2599308"/>
    <lineage>
        <taxon>Bacteria</taxon>
        <taxon>Bacillati</taxon>
        <taxon>Bacillota</taxon>
        <taxon>Clostridia</taxon>
        <taxon>Eubacteriales</taxon>
        <taxon>Clostridiaceae</taxon>
        <taxon>Crassaminicella</taxon>
    </lineage>
</organism>
<dbReference type="PROSITE" id="PS00450">
    <property type="entry name" value="ACONITASE_1"/>
    <property type="match status" value="1"/>
</dbReference>
<feature type="domain" description="Aconitase/3-isopropylmalate dehydratase large subunit alpha/beta/alpha" evidence="8">
    <location>
        <begin position="8"/>
        <end position="411"/>
    </location>
</feature>
<dbReference type="EMBL" id="CP042243">
    <property type="protein sequence ID" value="QEK11630.1"/>
    <property type="molecule type" value="Genomic_DNA"/>
</dbReference>
<evidence type="ECO:0000256" key="2">
    <source>
        <dbReference type="ARBA" id="ARBA00022605"/>
    </source>
</evidence>
<dbReference type="InterPro" id="IPR011823">
    <property type="entry name" value="IsopropMal_deHydtase_lsu_bac"/>
</dbReference>
<dbReference type="Pfam" id="PF00330">
    <property type="entry name" value="Aconitase"/>
    <property type="match status" value="1"/>
</dbReference>
<comment type="pathway">
    <text evidence="7">Amino-acid biosynthesis; L-leucine biosynthesis; L-leucine from 3-methyl-2-oxobutanoate: step 2/4.</text>
</comment>
<keyword evidence="7" id="KW-0432">Leucine biosynthesis</keyword>
<dbReference type="CDD" id="cd01583">
    <property type="entry name" value="IPMI"/>
    <property type="match status" value="1"/>
</dbReference>
<evidence type="ECO:0000256" key="1">
    <source>
        <dbReference type="ARBA" id="ARBA00022485"/>
    </source>
</evidence>
<keyword evidence="2 7" id="KW-0028">Amino-acid biosynthesis</keyword>
<sequence>MGMTMTQKILAAHAGLDKVKAGQFIEANLDMVLGNDITTPVAVKEFKKMGAKEVFDKKKVSIVPDHFTPNKDIKAAEQCKFIREFAYEKEIENYFEVGEMGIEHGLLPEKGLVVAGDVVIGADSHTCTYGALGAFSTGIGSTDMAAGMARGKCWFKVPSAIKFELKGKPQKWVSGKDIILHIIGMIGVDGALYKSMEFMGDGIKHLSMDDRFSMANMAIEAGGKNGIFIVDDKTIEYMKEHSKKEYTIYTPDEDAEYDEVYEIDLSTIRPTVAFPHLPENTRTIDEVGEIKIDQVVIGSCTNGRIEDLRVAAKILEGRKVAKGVRTIIFPATQKIYLQALKEGLIETFVKAGAAFSTPTCGPCLGGHMGILAKGERAIATTNRNFVGRMGHPESEVYLSSPAVAAASAVTGKITNPEELE</sequence>
<dbReference type="Gene3D" id="3.30.499.10">
    <property type="entry name" value="Aconitase, domain 3"/>
    <property type="match status" value="2"/>
</dbReference>
<evidence type="ECO:0000256" key="6">
    <source>
        <dbReference type="ARBA" id="ARBA00023239"/>
    </source>
</evidence>
<feature type="binding site" evidence="7">
    <location>
        <position position="300"/>
    </location>
    <ligand>
        <name>[4Fe-4S] cluster</name>
        <dbReference type="ChEBI" id="CHEBI:49883"/>
    </ligand>
</feature>
<dbReference type="UniPathway" id="UPA00048">
    <property type="reaction ID" value="UER00071"/>
</dbReference>
<keyword evidence="5 7" id="KW-0411">Iron-sulfur</keyword>
<dbReference type="SUPFAM" id="SSF53732">
    <property type="entry name" value="Aconitase iron-sulfur domain"/>
    <property type="match status" value="1"/>
</dbReference>
<protein>
    <recommendedName>
        <fullName evidence="7">3-isopropylmalate dehydratase large subunit</fullName>
        <ecNumber evidence="7">4.2.1.33</ecNumber>
    </recommendedName>
    <alternativeName>
        <fullName evidence="7">Alpha-IPM isomerase</fullName>
        <shortName evidence="7">IPMI</shortName>
    </alternativeName>
    <alternativeName>
        <fullName evidence="7">Isopropylmalate isomerase</fullName>
    </alternativeName>
</protein>
<keyword evidence="1 7" id="KW-0004">4Fe-4S</keyword>